<evidence type="ECO:0000256" key="6">
    <source>
        <dbReference type="ARBA" id="ARBA00022737"/>
    </source>
</evidence>
<evidence type="ECO:0000256" key="7">
    <source>
        <dbReference type="ARBA" id="ARBA00022801"/>
    </source>
</evidence>
<dbReference type="PROSITE" id="PS00502">
    <property type="entry name" value="POLYGALACTURONASE"/>
    <property type="match status" value="1"/>
</dbReference>
<evidence type="ECO:0000256" key="3">
    <source>
        <dbReference type="ARBA" id="ARBA00012736"/>
    </source>
</evidence>
<feature type="active site" evidence="14">
    <location>
        <position position="227"/>
    </location>
</feature>
<evidence type="ECO:0000256" key="1">
    <source>
        <dbReference type="ARBA" id="ARBA00004613"/>
    </source>
</evidence>
<dbReference type="InterPro" id="IPR012334">
    <property type="entry name" value="Pectin_lyas_fold"/>
</dbReference>
<organism evidence="17 18">
    <name type="scientific">Claviceps pusilla</name>
    <dbReference type="NCBI Taxonomy" id="123648"/>
    <lineage>
        <taxon>Eukaryota</taxon>
        <taxon>Fungi</taxon>
        <taxon>Dikarya</taxon>
        <taxon>Ascomycota</taxon>
        <taxon>Pezizomycotina</taxon>
        <taxon>Sordariomycetes</taxon>
        <taxon>Hypocreomycetidae</taxon>
        <taxon>Hypocreales</taxon>
        <taxon>Clavicipitaceae</taxon>
        <taxon>Claviceps</taxon>
    </lineage>
</organism>
<keyword evidence="6" id="KW-0677">Repeat</keyword>
<evidence type="ECO:0000256" key="16">
    <source>
        <dbReference type="SAM" id="SignalP"/>
    </source>
</evidence>
<keyword evidence="11" id="KW-0961">Cell wall biogenesis/degradation</keyword>
<comment type="similarity">
    <text evidence="2 15">Belongs to the glycosyl hydrolase 28 family.</text>
</comment>
<dbReference type="FunFam" id="2.160.20.10:FF:000002">
    <property type="entry name" value="Endopolygalacturonase D"/>
    <property type="match status" value="1"/>
</dbReference>
<evidence type="ECO:0000256" key="11">
    <source>
        <dbReference type="ARBA" id="ARBA00023316"/>
    </source>
</evidence>
<sequence length="366" mass="38488">MRSSLLLLLPVWTGSLVSATPIAAAAAADIDCRSDCVFSDAAQAIAQKGQCQTITLKNMNVPAGKTLDLNNLNDGTHVIFSGKTTFGYAQWQGPLVSIAGKNIIIEGAPGSIIDCDGKRWWSAKATSKPQFMNAHNLIDSQMKGLNILNTPVHAIGISASTNLAVSNIRIDNSLGDKYDAHNTDGFDIGTSTGISVTGCTIRNQDDCFAINSGTNITIRDNSCMGGHGISIGSVGGRSDNTVKDVHISNCKIADSLFGVRVKTIAGATGLVTDVTYDNIALSNIKQYGIVIRQDYRNSGPTGKPTTGVPIKNLVINRVTGTVKPDGTNYHILCADGACSNWKWTNNKVVNGVKAVVNNAVPAGVVL</sequence>
<comment type="caution">
    <text evidence="17">The sequence shown here is derived from an EMBL/GenBank/DDBJ whole genome shotgun (WGS) entry which is preliminary data.</text>
</comment>
<evidence type="ECO:0000256" key="14">
    <source>
        <dbReference type="PROSITE-ProRule" id="PRU10052"/>
    </source>
</evidence>
<evidence type="ECO:0000313" key="18">
    <source>
        <dbReference type="Proteomes" id="UP000748025"/>
    </source>
</evidence>
<keyword evidence="18" id="KW-1185">Reference proteome</keyword>
<keyword evidence="10 15" id="KW-0326">Glycosidase</keyword>
<evidence type="ECO:0000256" key="15">
    <source>
        <dbReference type="RuleBase" id="RU361169"/>
    </source>
</evidence>
<dbReference type="EMBL" id="SRPW01003526">
    <property type="protein sequence ID" value="KAG5986753.1"/>
    <property type="molecule type" value="Genomic_DNA"/>
</dbReference>
<dbReference type="GO" id="GO:0045490">
    <property type="term" value="P:pectin catabolic process"/>
    <property type="evidence" value="ECO:0007669"/>
    <property type="project" value="TreeGrafter"/>
</dbReference>
<dbReference type="AlphaFoldDB" id="A0A9P7N304"/>
<evidence type="ECO:0000256" key="10">
    <source>
        <dbReference type="ARBA" id="ARBA00023295"/>
    </source>
</evidence>
<proteinExistence type="inferred from homology"/>
<dbReference type="GO" id="GO:0071555">
    <property type="term" value="P:cell wall organization"/>
    <property type="evidence" value="ECO:0007669"/>
    <property type="project" value="UniProtKB-KW"/>
</dbReference>
<keyword evidence="5 16" id="KW-0732">Signal</keyword>
<dbReference type="InterPro" id="IPR006626">
    <property type="entry name" value="PbH1"/>
</dbReference>
<evidence type="ECO:0000256" key="9">
    <source>
        <dbReference type="ARBA" id="ARBA00023157"/>
    </source>
</evidence>
<evidence type="ECO:0000256" key="8">
    <source>
        <dbReference type="ARBA" id="ARBA00023145"/>
    </source>
</evidence>
<feature type="signal peptide" evidence="16">
    <location>
        <begin position="1"/>
        <end position="19"/>
    </location>
</feature>
<feature type="chain" id="PRO_5040312250" description="endo-polygalacturonase" evidence="16">
    <location>
        <begin position="20"/>
        <end position="366"/>
    </location>
</feature>
<evidence type="ECO:0000256" key="13">
    <source>
        <dbReference type="ARBA" id="ARBA00083621"/>
    </source>
</evidence>
<keyword evidence="4" id="KW-0964">Secreted</keyword>
<evidence type="ECO:0000256" key="5">
    <source>
        <dbReference type="ARBA" id="ARBA00022729"/>
    </source>
</evidence>
<dbReference type="PANTHER" id="PTHR31884">
    <property type="entry name" value="POLYGALACTURONASE"/>
    <property type="match status" value="1"/>
</dbReference>
<dbReference type="InterPro" id="IPR000743">
    <property type="entry name" value="Glyco_hydro_28"/>
</dbReference>
<protein>
    <recommendedName>
        <fullName evidence="3">endo-polygalacturonase</fullName>
        <ecNumber evidence="3">3.2.1.15</ecNumber>
    </recommendedName>
    <alternativeName>
        <fullName evidence="13">Pectinase</fullName>
    </alternativeName>
</protein>
<dbReference type="Proteomes" id="UP000748025">
    <property type="component" value="Unassembled WGS sequence"/>
</dbReference>
<dbReference type="SMART" id="SM00710">
    <property type="entry name" value="PbH1"/>
    <property type="match status" value="5"/>
</dbReference>
<evidence type="ECO:0000313" key="17">
    <source>
        <dbReference type="EMBL" id="KAG5986753.1"/>
    </source>
</evidence>
<dbReference type="InterPro" id="IPR011050">
    <property type="entry name" value="Pectin_lyase_fold/virulence"/>
</dbReference>
<evidence type="ECO:0000256" key="2">
    <source>
        <dbReference type="ARBA" id="ARBA00008834"/>
    </source>
</evidence>
<dbReference type="GO" id="GO:0005576">
    <property type="term" value="C:extracellular region"/>
    <property type="evidence" value="ECO:0007669"/>
    <property type="project" value="UniProtKB-SubCell"/>
</dbReference>
<dbReference type="GO" id="GO:0004650">
    <property type="term" value="F:polygalacturonase activity"/>
    <property type="evidence" value="ECO:0007669"/>
    <property type="project" value="UniProtKB-EC"/>
</dbReference>
<keyword evidence="7 15" id="KW-0378">Hydrolase</keyword>
<dbReference type="EC" id="3.2.1.15" evidence="3"/>
<dbReference type="Pfam" id="PF00295">
    <property type="entry name" value="Glyco_hydro_28"/>
    <property type="match status" value="1"/>
</dbReference>
<gene>
    <name evidence="17" type="ORF">E4U43_005368</name>
</gene>
<comment type="catalytic activity">
    <reaction evidence="12">
        <text>(1,4-alpha-D-galacturonosyl)n+m + H2O = (1,4-alpha-D-galacturonosyl)n + (1,4-alpha-D-galacturonosyl)m.</text>
        <dbReference type="EC" id="3.2.1.15"/>
    </reaction>
</comment>
<evidence type="ECO:0000256" key="4">
    <source>
        <dbReference type="ARBA" id="ARBA00022525"/>
    </source>
</evidence>
<dbReference type="InterPro" id="IPR050434">
    <property type="entry name" value="Glycosyl_hydrlase_28"/>
</dbReference>
<evidence type="ECO:0000256" key="12">
    <source>
        <dbReference type="ARBA" id="ARBA00034074"/>
    </source>
</evidence>
<dbReference type="Gene3D" id="2.160.20.10">
    <property type="entry name" value="Single-stranded right-handed beta-helix, Pectin lyase-like"/>
    <property type="match status" value="1"/>
</dbReference>
<keyword evidence="9" id="KW-1015">Disulfide bond</keyword>
<reference evidence="17" key="1">
    <citation type="journal article" date="2020" name="bioRxiv">
        <title>Whole genome comparisons of ergot fungi reveals the divergence and evolution of species within the genus Claviceps are the result of varying mechanisms driving genome evolution and host range expansion.</title>
        <authorList>
            <person name="Wyka S.A."/>
            <person name="Mondo S.J."/>
            <person name="Liu M."/>
            <person name="Dettman J."/>
            <person name="Nalam V."/>
            <person name="Broders K.D."/>
        </authorList>
    </citation>
    <scope>NUCLEOTIDE SEQUENCE</scope>
    <source>
        <strain evidence="17">CCC 602</strain>
    </source>
</reference>
<comment type="subcellular location">
    <subcellularLocation>
        <location evidence="1">Secreted</location>
    </subcellularLocation>
</comment>
<dbReference type="SUPFAM" id="SSF51126">
    <property type="entry name" value="Pectin lyase-like"/>
    <property type="match status" value="1"/>
</dbReference>
<dbReference type="OrthoDB" id="1546079at2759"/>
<dbReference type="PANTHER" id="PTHR31884:SF13">
    <property type="entry name" value="ENDOPOLYGALACTURONASE B"/>
    <property type="match status" value="1"/>
</dbReference>
<name>A0A9P7N304_9HYPO</name>
<keyword evidence="8" id="KW-0865">Zymogen</keyword>
<accession>A0A9P7N304</accession>